<dbReference type="Proteomes" id="UP000321464">
    <property type="component" value="Unassembled WGS sequence"/>
</dbReference>
<organism evidence="1 2">
    <name type="scientific">Novosphingobium sediminis</name>
    <dbReference type="NCBI Taxonomy" id="707214"/>
    <lineage>
        <taxon>Bacteria</taxon>
        <taxon>Pseudomonadati</taxon>
        <taxon>Pseudomonadota</taxon>
        <taxon>Alphaproteobacteria</taxon>
        <taxon>Sphingomonadales</taxon>
        <taxon>Sphingomonadaceae</taxon>
        <taxon>Novosphingobium</taxon>
    </lineage>
</organism>
<name>A0A512AH10_9SPHN</name>
<dbReference type="OrthoDB" id="5498228at2"/>
<dbReference type="RefSeq" id="WP_147158320.1">
    <property type="nucleotide sequence ID" value="NZ_BJYR01000005.1"/>
</dbReference>
<sequence>MRPGRIAASAGGGLITPEDVALFSSLPLTLQADELLVHVEEYIARGVGIDSIFVDLLAPAARRLGVLWEEDLCDFLDVTIGLWRLQEVMREIAWGSPIVTGPISAPRRALFSPMPGEQHSFGATMVHEVFVRAAWDS</sequence>
<reference evidence="1 2" key="1">
    <citation type="submission" date="2019-07" db="EMBL/GenBank/DDBJ databases">
        <title>Whole genome shotgun sequence of Novosphingobium sediminis NBRC 106119.</title>
        <authorList>
            <person name="Hosoyama A."/>
            <person name="Uohara A."/>
            <person name="Ohji S."/>
            <person name="Ichikawa N."/>
        </authorList>
    </citation>
    <scope>NUCLEOTIDE SEQUENCE [LARGE SCALE GENOMIC DNA]</scope>
    <source>
        <strain evidence="1 2">NBRC 106119</strain>
    </source>
</reference>
<comment type="caution">
    <text evidence="1">The sequence shown here is derived from an EMBL/GenBank/DDBJ whole genome shotgun (WGS) entry which is preliminary data.</text>
</comment>
<dbReference type="EMBL" id="BJYR01000005">
    <property type="protein sequence ID" value="GEN98961.1"/>
    <property type="molecule type" value="Genomic_DNA"/>
</dbReference>
<evidence type="ECO:0000313" key="2">
    <source>
        <dbReference type="Proteomes" id="UP000321464"/>
    </source>
</evidence>
<proteinExistence type="predicted"/>
<evidence type="ECO:0000313" key="1">
    <source>
        <dbReference type="EMBL" id="GEN98961.1"/>
    </source>
</evidence>
<dbReference type="AlphaFoldDB" id="A0A512AH10"/>
<protein>
    <submittedName>
        <fullName evidence="1">Uncharacterized protein</fullName>
    </submittedName>
</protein>
<accession>A0A512AH10</accession>
<keyword evidence="2" id="KW-1185">Reference proteome</keyword>
<gene>
    <name evidence="1" type="ORF">NSE01_07940</name>
</gene>